<dbReference type="Proteomes" id="UP000054783">
    <property type="component" value="Unassembled WGS sequence"/>
</dbReference>
<reference evidence="1 2" key="1">
    <citation type="submission" date="2015-01" db="EMBL/GenBank/DDBJ databases">
        <title>Evolution of Trichinella species and genotypes.</title>
        <authorList>
            <person name="Korhonen P.K."/>
            <person name="Edoardo P."/>
            <person name="Giuseppe L.R."/>
            <person name="Gasser R.B."/>
        </authorList>
    </citation>
    <scope>NUCLEOTIDE SEQUENCE [LARGE SCALE GENOMIC DNA]</scope>
    <source>
        <strain evidence="1">ISS2496</strain>
    </source>
</reference>
<evidence type="ECO:0000313" key="2">
    <source>
        <dbReference type="Proteomes" id="UP000054783"/>
    </source>
</evidence>
<dbReference type="AlphaFoldDB" id="A0A0V0WRC2"/>
<feature type="non-terminal residue" evidence="1">
    <location>
        <position position="1"/>
    </location>
</feature>
<sequence length="33" mass="3915">LNSNFFPQAVFTVMKRRSESLITRWRTFPSVTP</sequence>
<gene>
    <name evidence="1" type="ORF">T12_3116</name>
</gene>
<keyword evidence="2" id="KW-1185">Reference proteome</keyword>
<evidence type="ECO:0000313" key="1">
    <source>
        <dbReference type="EMBL" id="KRX78226.1"/>
    </source>
</evidence>
<proteinExistence type="predicted"/>
<protein>
    <submittedName>
        <fullName evidence="1">Uncharacterized protein</fullName>
    </submittedName>
</protein>
<dbReference type="EMBL" id="JYDQ01005499">
    <property type="protein sequence ID" value="KRX78226.1"/>
    <property type="molecule type" value="Genomic_DNA"/>
</dbReference>
<name>A0A0V0WRC2_9BILA</name>
<organism evidence="1 2">
    <name type="scientific">Trichinella patagoniensis</name>
    <dbReference type="NCBI Taxonomy" id="990121"/>
    <lineage>
        <taxon>Eukaryota</taxon>
        <taxon>Metazoa</taxon>
        <taxon>Ecdysozoa</taxon>
        <taxon>Nematoda</taxon>
        <taxon>Enoplea</taxon>
        <taxon>Dorylaimia</taxon>
        <taxon>Trichinellida</taxon>
        <taxon>Trichinellidae</taxon>
        <taxon>Trichinella</taxon>
    </lineage>
</organism>
<comment type="caution">
    <text evidence="1">The sequence shown here is derived from an EMBL/GenBank/DDBJ whole genome shotgun (WGS) entry which is preliminary data.</text>
</comment>
<accession>A0A0V0WRC2</accession>